<dbReference type="CDD" id="cd22426">
    <property type="entry name" value="KH_I_FMR1_FXR_rpt2"/>
    <property type="match status" value="1"/>
</dbReference>
<protein>
    <submittedName>
        <fullName evidence="5">KH domain protein</fullName>
    </submittedName>
</protein>
<dbReference type="VEuPathDB" id="CryptoDB:GNI_071160"/>
<evidence type="ECO:0000259" key="4">
    <source>
        <dbReference type="SMART" id="SM00322"/>
    </source>
</evidence>
<comment type="caution">
    <text evidence="5">The sequence shown here is derived from an EMBL/GenBank/DDBJ whole genome shotgun (WGS) entry which is preliminary data.</text>
</comment>
<keyword evidence="1" id="KW-0677">Repeat</keyword>
<evidence type="ECO:0000256" key="2">
    <source>
        <dbReference type="PROSITE-ProRule" id="PRU00117"/>
    </source>
</evidence>
<proteinExistence type="predicted"/>
<dbReference type="GO" id="GO:0003723">
    <property type="term" value="F:RNA binding"/>
    <property type="evidence" value="ECO:0007669"/>
    <property type="project" value="UniProtKB-UniRule"/>
</dbReference>
<dbReference type="eggNOG" id="ENOG502S95H">
    <property type="taxonomic scope" value="Eukaryota"/>
</dbReference>
<dbReference type="InterPro" id="IPR004087">
    <property type="entry name" value="KH_dom"/>
</dbReference>
<feature type="compositionally biased region" description="Basic and acidic residues" evidence="3">
    <location>
        <begin position="60"/>
        <end position="69"/>
    </location>
</feature>
<feature type="region of interest" description="Disordered" evidence="3">
    <location>
        <begin position="796"/>
        <end position="836"/>
    </location>
</feature>
<dbReference type="OMA" id="CAYELND"/>
<reference evidence="5" key="1">
    <citation type="submission" date="2013-12" db="EMBL/GenBank/DDBJ databases">
        <authorList>
            <person name="Omoto C.K."/>
            <person name="Sibley D."/>
            <person name="Venepally P."/>
            <person name="Hadjithomas M."/>
            <person name="Karamycheva S."/>
            <person name="Brunk B."/>
            <person name="Roos D."/>
            <person name="Caler E."/>
            <person name="Lorenzi H."/>
        </authorList>
    </citation>
    <scope>NUCLEOTIDE SEQUENCE</scope>
</reference>
<dbReference type="Gene3D" id="3.30.1370.10">
    <property type="entry name" value="K Homology domain, type 1"/>
    <property type="match status" value="1"/>
</dbReference>
<dbReference type="Pfam" id="PF00013">
    <property type="entry name" value="KH_1"/>
    <property type="match status" value="2"/>
</dbReference>
<dbReference type="GeneID" id="22912606"/>
<evidence type="ECO:0000313" key="5">
    <source>
        <dbReference type="EMBL" id="EZG67152.1"/>
    </source>
</evidence>
<dbReference type="AlphaFoldDB" id="A0A023B7A5"/>
<sequence length="857" mass="95194">MSGLFGWATDALASVTSSVMAPFRGGAAPPLAAHEFQVPKTRNPQVKKRAQPKRRVQQRKQVDESRGEESASVYEPDEGTKLILARMAEAAEQRAAEEAAEEEAEQERIAARAAALANSVVKDLPADPLKKERETVLADLKKRLTAIGTGEGLRYEQLLDQVSQLHGQFDDLNATIDDQIRAMQKKCPRVPSDKAQKTIEELRDMVQTEELKAEPNDLEINSLISGLVAVISQQNQRVWQDRMYDLMNDVASARASLVYNVEKARENDSLNRALDRLSMLFDSYEKPVKLVKEKVVGQNLEVPVEFNRITPFSRKIERRFKCIIMPVGRRSSVATRTSLRVWGYKEEVADCVEWMKSCDWTGGASRAYDRRVAGMIIGRAGATITQIEQDTGTILNLDNNNLLTVYGPAAAVEEVWKRVDELKADTRVAQTTENFTIDPRVGRAIVSVHRPVMSAIEASHKARVTVLLQPDDGKPRIIMRCPAEKAEECRKEVCEKLVENFVILEYTASARAISRVLAPSKQVTSRAFQINNQFKTLQQTYGLFAQREEMPEMSDMSCLWVICAKSDKAAVNEGLIRLLDSAEYTVERISIMREQQRVFNAENRSLIEASSGCQVSIQNNPQEGARLNLVGSAEEIKQAKTIIEQILEEQGAVETLKLEGPATVDYLLRDRGAMIRALEDMHAVSIHVDRTLNTARIVGDRNAIEETVQEIKDVEAEQAKASADTIRLVISINGDRVPMLIGRGGSTIQQIRRIPGVQSIEVPNDVDPDSTVEIVLVGRTAALEEAEAFIEDLVSRQPRQTQTEPVDYAKRAGRGRGRGRARERDTASTDTPTAVATPLAGYHMDAAAFPPLAFADA</sequence>
<name>A0A023B7A5_GRENI</name>
<gene>
    <name evidence="5" type="ORF">GNI_071160</name>
</gene>
<feature type="domain" description="K Homology" evidence="4">
    <location>
        <begin position="660"/>
        <end position="716"/>
    </location>
</feature>
<dbReference type="SUPFAM" id="SSF54791">
    <property type="entry name" value="Eukaryotic type KH-domain (KH-domain type I)"/>
    <property type="match status" value="2"/>
</dbReference>
<evidence type="ECO:0000256" key="3">
    <source>
        <dbReference type="SAM" id="MobiDB-lite"/>
    </source>
</evidence>
<feature type="domain" description="K Homology" evidence="4">
    <location>
        <begin position="724"/>
        <end position="795"/>
    </location>
</feature>
<dbReference type="EMBL" id="AFNH02000534">
    <property type="protein sequence ID" value="EZG67152.1"/>
    <property type="molecule type" value="Genomic_DNA"/>
</dbReference>
<dbReference type="OrthoDB" id="10027144at2759"/>
<dbReference type="Gene3D" id="3.30.310.210">
    <property type="match status" value="1"/>
</dbReference>
<evidence type="ECO:0000256" key="1">
    <source>
        <dbReference type="ARBA" id="ARBA00022737"/>
    </source>
</evidence>
<dbReference type="InterPro" id="IPR004088">
    <property type="entry name" value="KH_dom_type_1"/>
</dbReference>
<feature type="compositionally biased region" description="Basic residues" evidence="3">
    <location>
        <begin position="45"/>
        <end position="58"/>
    </location>
</feature>
<dbReference type="SMART" id="SM00322">
    <property type="entry name" value="KH"/>
    <property type="match status" value="5"/>
</dbReference>
<dbReference type="InterPro" id="IPR036612">
    <property type="entry name" value="KH_dom_type_1_sf"/>
</dbReference>
<feature type="domain" description="K Homology" evidence="4">
    <location>
        <begin position="429"/>
        <end position="498"/>
    </location>
</feature>
<feature type="region of interest" description="Disordered" evidence="3">
    <location>
        <begin position="21"/>
        <end position="77"/>
    </location>
</feature>
<dbReference type="Proteomes" id="UP000019763">
    <property type="component" value="Unassembled WGS sequence"/>
</dbReference>
<organism evidence="5 6">
    <name type="scientific">Gregarina niphandrodes</name>
    <name type="common">Septate eugregarine</name>
    <dbReference type="NCBI Taxonomy" id="110365"/>
    <lineage>
        <taxon>Eukaryota</taxon>
        <taxon>Sar</taxon>
        <taxon>Alveolata</taxon>
        <taxon>Apicomplexa</taxon>
        <taxon>Conoidasida</taxon>
        <taxon>Gregarinasina</taxon>
        <taxon>Eugregarinorida</taxon>
        <taxon>Gregarinidae</taxon>
        <taxon>Gregarina</taxon>
    </lineage>
</organism>
<keyword evidence="2" id="KW-0694">RNA-binding</keyword>
<dbReference type="PANTHER" id="PTHR10288">
    <property type="entry name" value="KH DOMAIN CONTAINING RNA BINDING PROTEIN"/>
    <property type="match status" value="1"/>
</dbReference>
<accession>A0A023B7A5</accession>
<evidence type="ECO:0000313" key="6">
    <source>
        <dbReference type="Proteomes" id="UP000019763"/>
    </source>
</evidence>
<dbReference type="RefSeq" id="XP_011130321.1">
    <property type="nucleotide sequence ID" value="XM_011132019.1"/>
</dbReference>
<dbReference type="PROSITE" id="PS50084">
    <property type="entry name" value="KH_TYPE_1"/>
    <property type="match status" value="2"/>
</dbReference>
<keyword evidence="6" id="KW-1185">Reference proteome</keyword>
<feature type="domain" description="K Homology" evidence="4">
    <location>
        <begin position="335"/>
        <end position="424"/>
    </location>
</feature>
<feature type="domain" description="K Homology" evidence="4">
    <location>
        <begin position="583"/>
        <end position="648"/>
    </location>
</feature>